<dbReference type="AlphaFoldDB" id="A0A0C2FX26"/>
<feature type="non-terminal residue" evidence="1">
    <location>
        <position position="1"/>
    </location>
</feature>
<dbReference type="OrthoDB" id="5874910at2759"/>
<evidence type="ECO:0008006" key="3">
    <source>
        <dbReference type="Google" id="ProtNLM"/>
    </source>
</evidence>
<sequence length="131" mass="14193">AATEWWKVVRKVPGIGMAATFRQHHVGTPIESFTQRPANLRGGGQLTEPRVAHVLNIWGSPTNEKKNYMGWALSTKLGCSIVKCSSDYVSVCRYSPRGNIVGQNVYKPGNVCSACPAGVKECVALEALCVM</sequence>
<protein>
    <recommendedName>
        <fullName evidence="3">SCP domain-containing protein</fullName>
    </recommendedName>
</protein>
<dbReference type="SUPFAM" id="SSF55797">
    <property type="entry name" value="PR-1-like"/>
    <property type="match status" value="1"/>
</dbReference>
<keyword evidence="2" id="KW-1185">Reference proteome</keyword>
<accession>A0A0C2FX26</accession>
<evidence type="ECO:0000313" key="2">
    <source>
        <dbReference type="Proteomes" id="UP000054047"/>
    </source>
</evidence>
<dbReference type="EMBL" id="KN741977">
    <property type="protein sequence ID" value="KIH53125.1"/>
    <property type="molecule type" value="Genomic_DNA"/>
</dbReference>
<proteinExistence type="predicted"/>
<dbReference type="Proteomes" id="UP000054047">
    <property type="component" value="Unassembled WGS sequence"/>
</dbReference>
<gene>
    <name evidence="1" type="ORF">ANCDUO_16756</name>
</gene>
<dbReference type="Gene3D" id="3.40.33.10">
    <property type="entry name" value="CAP"/>
    <property type="match status" value="1"/>
</dbReference>
<organism evidence="1 2">
    <name type="scientific">Ancylostoma duodenale</name>
    <dbReference type="NCBI Taxonomy" id="51022"/>
    <lineage>
        <taxon>Eukaryota</taxon>
        <taxon>Metazoa</taxon>
        <taxon>Ecdysozoa</taxon>
        <taxon>Nematoda</taxon>
        <taxon>Chromadorea</taxon>
        <taxon>Rhabditida</taxon>
        <taxon>Rhabditina</taxon>
        <taxon>Rhabditomorpha</taxon>
        <taxon>Strongyloidea</taxon>
        <taxon>Ancylostomatidae</taxon>
        <taxon>Ancylostomatinae</taxon>
        <taxon>Ancylostoma</taxon>
    </lineage>
</organism>
<reference evidence="1 2" key="1">
    <citation type="submission" date="2013-12" db="EMBL/GenBank/DDBJ databases">
        <title>Draft genome of the parsitic nematode Ancylostoma duodenale.</title>
        <authorList>
            <person name="Mitreva M."/>
        </authorList>
    </citation>
    <scope>NUCLEOTIDE SEQUENCE [LARGE SCALE GENOMIC DNA]</scope>
    <source>
        <strain evidence="1 2">Zhejiang</strain>
    </source>
</reference>
<name>A0A0C2FX26_9BILA</name>
<evidence type="ECO:0000313" key="1">
    <source>
        <dbReference type="EMBL" id="KIH53125.1"/>
    </source>
</evidence>
<dbReference type="InterPro" id="IPR035940">
    <property type="entry name" value="CAP_sf"/>
</dbReference>